<name>A0A0H3A6N6_NITV4</name>
<dbReference type="GO" id="GO:0005886">
    <property type="term" value="C:plasma membrane"/>
    <property type="evidence" value="ECO:0007669"/>
    <property type="project" value="UniProtKB-SubCell"/>
</dbReference>
<dbReference type="Proteomes" id="UP000009173">
    <property type="component" value="Chromosome"/>
</dbReference>
<evidence type="ECO:0000259" key="12">
    <source>
        <dbReference type="Pfam" id="PF00912"/>
    </source>
</evidence>
<dbReference type="PANTHER" id="PTHR30400">
    <property type="entry name" value="MONOFUNCTIONAL BIOSYNTHETIC PEPTIDOGLYCAN TRANSGLYCOSYLASE"/>
    <property type="match status" value="1"/>
</dbReference>
<dbReference type="HAMAP" id="MF_00766">
    <property type="entry name" value="PGT_MtgA"/>
    <property type="match status" value="1"/>
</dbReference>
<dbReference type="GO" id="GO:0009274">
    <property type="term" value="C:peptidoglycan-based cell wall"/>
    <property type="evidence" value="ECO:0007669"/>
    <property type="project" value="InterPro"/>
</dbReference>
<dbReference type="InterPro" id="IPR036950">
    <property type="entry name" value="PBP_transglycosylase"/>
</dbReference>
<keyword evidence="8 11" id="KW-1133">Transmembrane helix</keyword>
<dbReference type="PANTHER" id="PTHR30400:SF0">
    <property type="entry name" value="BIOSYNTHETIC PEPTIDOGLYCAN TRANSGLYCOSYLASE"/>
    <property type="match status" value="1"/>
</dbReference>
<dbReference type="SUPFAM" id="SSF53955">
    <property type="entry name" value="Lysozyme-like"/>
    <property type="match status" value="1"/>
</dbReference>
<dbReference type="InterPro" id="IPR011812">
    <property type="entry name" value="Pep_trsgly"/>
</dbReference>
<evidence type="ECO:0000256" key="3">
    <source>
        <dbReference type="ARBA" id="ARBA00022676"/>
    </source>
</evidence>
<proteinExistence type="inferred from homology"/>
<evidence type="ECO:0000256" key="2">
    <source>
        <dbReference type="ARBA" id="ARBA00022519"/>
    </source>
</evidence>
<comment type="catalytic activity">
    <reaction evidence="11">
        <text>[GlcNAc-(1-&gt;4)-Mur2Ac(oyl-L-Ala-gamma-D-Glu-L-Lys-D-Ala-D-Ala)](n)-di-trans,octa-cis-undecaprenyl diphosphate + beta-D-GlcNAc-(1-&gt;4)-Mur2Ac(oyl-L-Ala-gamma-D-Glu-L-Lys-D-Ala-D-Ala)-di-trans,octa-cis-undecaprenyl diphosphate = [GlcNAc-(1-&gt;4)-Mur2Ac(oyl-L-Ala-gamma-D-Glu-L-Lys-D-Ala-D-Ala)](n+1)-di-trans,octa-cis-undecaprenyl diphosphate + di-trans,octa-cis-undecaprenyl diphosphate + H(+)</text>
        <dbReference type="Rhea" id="RHEA:23708"/>
        <dbReference type="Rhea" id="RHEA-COMP:9602"/>
        <dbReference type="Rhea" id="RHEA-COMP:9603"/>
        <dbReference type="ChEBI" id="CHEBI:15378"/>
        <dbReference type="ChEBI" id="CHEBI:58405"/>
        <dbReference type="ChEBI" id="CHEBI:60033"/>
        <dbReference type="ChEBI" id="CHEBI:78435"/>
        <dbReference type="EC" id="2.4.99.28"/>
    </reaction>
</comment>
<dbReference type="Pfam" id="PF00912">
    <property type="entry name" value="Transgly"/>
    <property type="match status" value="1"/>
</dbReference>
<dbReference type="AlphaFoldDB" id="A0A0H3A6N6"/>
<dbReference type="KEGG" id="dvl:Dvul_0959"/>
<evidence type="ECO:0000313" key="14">
    <source>
        <dbReference type="Proteomes" id="UP000009173"/>
    </source>
</evidence>
<dbReference type="GO" id="GO:0008955">
    <property type="term" value="F:peptidoglycan glycosyltransferase activity"/>
    <property type="evidence" value="ECO:0007669"/>
    <property type="project" value="UniProtKB-UniRule"/>
</dbReference>
<evidence type="ECO:0000313" key="13">
    <source>
        <dbReference type="EMBL" id="ABM27980.1"/>
    </source>
</evidence>
<dbReference type="NCBIfam" id="TIGR02070">
    <property type="entry name" value="mono_pep_trsgly"/>
    <property type="match status" value="1"/>
</dbReference>
<evidence type="ECO:0000256" key="8">
    <source>
        <dbReference type="ARBA" id="ARBA00022989"/>
    </source>
</evidence>
<evidence type="ECO:0000256" key="11">
    <source>
        <dbReference type="HAMAP-Rule" id="MF_00766"/>
    </source>
</evidence>
<keyword evidence="5 11" id="KW-0812">Transmembrane</keyword>
<keyword evidence="10 11" id="KW-0961">Cell wall biogenesis/degradation</keyword>
<comment type="pathway">
    <text evidence="11">Cell wall biogenesis; peptidoglycan biosynthesis.</text>
</comment>
<comment type="similarity">
    <text evidence="11">Belongs to the glycosyltransferase 51 family.</text>
</comment>
<dbReference type="GO" id="GO:0016763">
    <property type="term" value="F:pentosyltransferase activity"/>
    <property type="evidence" value="ECO:0007669"/>
    <property type="project" value="InterPro"/>
</dbReference>
<dbReference type="EMBL" id="CP000527">
    <property type="protein sequence ID" value="ABM27980.1"/>
    <property type="molecule type" value="Genomic_DNA"/>
</dbReference>
<evidence type="ECO:0000256" key="9">
    <source>
        <dbReference type="ARBA" id="ARBA00023136"/>
    </source>
</evidence>
<evidence type="ECO:0000256" key="1">
    <source>
        <dbReference type="ARBA" id="ARBA00022475"/>
    </source>
</evidence>
<keyword evidence="1 11" id="KW-1003">Cell membrane</keyword>
<protein>
    <recommendedName>
        <fullName evidence="11">Biosynthetic peptidoglycan transglycosylase</fullName>
        <ecNumber evidence="11">2.4.99.28</ecNumber>
    </recommendedName>
    <alternativeName>
        <fullName evidence="11">Glycan polymerase</fullName>
    </alternativeName>
    <alternativeName>
        <fullName evidence="11">Peptidoglycan glycosyltransferase MtgA</fullName>
        <shortName evidence="11">PGT</shortName>
    </alternativeName>
</protein>
<dbReference type="EC" id="2.4.99.28" evidence="11"/>
<dbReference type="GO" id="GO:0071555">
    <property type="term" value="P:cell wall organization"/>
    <property type="evidence" value="ECO:0007669"/>
    <property type="project" value="UniProtKB-KW"/>
</dbReference>
<dbReference type="HOGENOM" id="CLU_006354_1_0_7"/>
<organism evidence="13 14">
    <name type="scientific">Nitratidesulfovibrio vulgaris (strain DP4)</name>
    <name type="common">Desulfovibrio vulgaris</name>
    <dbReference type="NCBI Taxonomy" id="391774"/>
    <lineage>
        <taxon>Bacteria</taxon>
        <taxon>Pseudomonadati</taxon>
        <taxon>Thermodesulfobacteriota</taxon>
        <taxon>Desulfovibrionia</taxon>
        <taxon>Desulfovibrionales</taxon>
        <taxon>Desulfovibrionaceae</taxon>
        <taxon>Nitratidesulfovibrio</taxon>
    </lineage>
</organism>
<keyword evidence="6 11" id="KW-0133">Cell shape</keyword>
<feature type="domain" description="Glycosyl transferase family 51" evidence="12">
    <location>
        <begin position="76"/>
        <end position="242"/>
    </location>
</feature>
<keyword evidence="9 11" id="KW-0472">Membrane</keyword>
<dbReference type="GO" id="GO:0009252">
    <property type="term" value="P:peptidoglycan biosynthetic process"/>
    <property type="evidence" value="ECO:0007669"/>
    <property type="project" value="UniProtKB-UniRule"/>
</dbReference>
<keyword evidence="7 11" id="KW-0573">Peptidoglycan synthesis</keyword>
<dbReference type="UniPathway" id="UPA00219"/>
<accession>A0A0H3A6N6</accession>
<keyword evidence="3 11" id="KW-0328">Glycosyltransferase</keyword>
<dbReference type="GO" id="GO:0008360">
    <property type="term" value="P:regulation of cell shape"/>
    <property type="evidence" value="ECO:0007669"/>
    <property type="project" value="UniProtKB-KW"/>
</dbReference>
<evidence type="ECO:0000256" key="7">
    <source>
        <dbReference type="ARBA" id="ARBA00022984"/>
    </source>
</evidence>
<reference evidence="14" key="1">
    <citation type="journal article" date="2009" name="Environ. Microbiol.">
        <title>Contribution of mobile genetic elements to Desulfovibrio vulgaris genome plasticity.</title>
        <authorList>
            <person name="Walker C.B."/>
            <person name="Stolyar S."/>
            <person name="Chivian D."/>
            <person name="Pinel N."/>
            <person name="Gabster J.A."/>
            <person name="Dehal P.S."/>
            <person name="He Z."/>
            <person name="Yang Z.K."/>
            <person name="Yen H.C."/>
            <person name="Zhou J."/>
            <person name="Wall J.D."/>
            <person name="Hazen T.C."/>
            <person name="Arkin A.P."/>
            <person name="Stahl D.A."/>
        </authorList>
    </citation>
    <scope>NUCLEOTIDE SEQUENCE [LARGE SCALE GENOMIC DNA]</scope>
    <source>
        <strain evidence="14">DP4</strain>
    </source>
</reference>
<dbReference type="InterPro" id="IPR001264">
    <property type="entry name" value="Glyco_trans_51"/>
</dbReference>
<evidence type="ECO:0000256" key="4">
    <source>
        <dbReference type="ARBA" id="ARBA00022679"/>
    </source>
</evidence>
<comment type="subcellular location">
    <subcellularLocation>
        <location evidence="11">Cell inner membrane</location>
        <topology evidence="11">Single-pass membrane protein</topology>
    </subcellularLocation>
</comment>
<evidence type="ECO:0000256" key="6">
    <source>
        <dbReference type="ARBA" id="ARBA00022960"/>
    </source>
</evidence>
<dbReference type="Gene3D" id="1.10.3810.10">
    <property type="entry name" value="Biosynthetic peptidoglycan transglycosylase-like"/>
    <property type="match status" value="1"/>
</dbReference>
<dbReference type="RefSeq" id="WP_011791952.1">
    <property type="nucleotide sequence ID" value="NC_008751.1"/>
</dbReference>
<evidence type="ECO:0000256" key="10">
    <source>
        <dbReference type="ARBA" id="ARBA00023316"/>
    </source>
</evidence>
<dbReference type="InterPro" id="IPR023346">
    <property type="entry name" value="Lysozyme-like_dom_sf"/>
</dbReference>
<gene>
    <name evidence="11" type="primary">mtgA</name>
    <name evidence="13" type="ordered locus">Dvul_0959</name>
</gene>
<keyword evidence="2 11" id="KW-0997">Cell inner membrane</keyword>
<evidence type="ECO:0000256" key="5">
    <source>
        <dbReference type="ARBA" id="ARBA00022692"/>
    </source>
</evidence>
<comment type="function">
    <text evidence="11">Peptidoglycan polymerase that catalyzes glycan chain elongation from lipid-linked precursors.</text>
</comment>
<sequence precursor="true">MYRKNIARRHKPAQPKRSLMKVFWLCLAAIVTLAAADVLRYAVWPDVDDLVTAQPQTTALIEQRRGEAEDVGRTFRVRRTWVPLKRISPHLIRAVTIAEDDKFWGHEGFDVDGMEDALRRNLEKGRLAAGGSTITQQLAKNLYLGTERSLSRKLKEAILAVRLEDALSKRRIIELYLNVVEWGDGIFGAEEAARAHFGVAAANLSPEQSARLAAVLPNPRKWSARNPPRHIRQKTAIILSRMERRGLI</sequence>
<keyword evidence="4 11" id="KW-0808">Transferase</keyword>